<evidence type="ECO:0000313" key="2">
    <source>
        <dbReference type="Proteomes" id="UP001501020"/>
    </source>
</evidence>
<comment type="caution">
    <text evidence="1">The sequence shown here is derived from an EMBL/GenBank/DDBJ whole genome shotgun (WGS) entry which is preliminary data.</text>
</comment>
<dbReference type="EMBL" id="BAAAMR010000012">
    <property type="protein sequence ID" value="GAA2128763.1"/>
    <property type="molecule type" value="Genomic_DNA"/>
</dbReference>
<evidence type="ECO:0000313" key="1">
    <source>
        <dbReference type="EMBL" id="GAA2128763.1"/>
    </source>
</evidence>
<dbReference type="RefSeq" id="WP_344263865.1">
    <property type="nucleotide sequence ID" value="NZ_BAAAMR010000012.1"/>
</dbReference>
<accession>A0ABP5KDF1</accession>
<organism evidence="1 2">
    <name type="scientific">Actinomadura napierensis</name>
    <dbReference type="NCBI Taxonomy" id="267854"/>
    <lineage>
        <taxon>Bacteria</taxon>
        <taxon>Bacillati</taxon>
        <taxon>Actinomycetota</taxon>
        <taxon>Actinomycetes</taxon>
        <taxon>Streptosporangiales</taxon>
        <taxon>Thermomonosporaceae</taxon>
        <taxon>Actinomadura</taxon>
    </lineage>
</organism>
<dbReference type="InterPro" id="IPR026337">
    <property type="entry name" value="AKG_HExxH"/>
</dbReference>
<protein>
    <submittedName>
        <fullName evidence="1">HEXXH motif domain-containing protein</fullName>
    </submittedName>
</protein>
<keyword evidence="2" id="KW-1185">Reference proteome</keyword>
<dbReference type="NCBIfam" id="TIGR04267">
    <property type="entry name" value="mod_HExxH"/>
    <property type="match status" value="1"/>
</dbReference>
<reference evidence="2" key="1">
    <citation type="journal article" date="2019" name="Int. J. Syst. Evol. Microbiol.">
        <title>The Global Catalogue of Microorganisms (GCM) 10K type strain sequencing project: providing services to taxonomists for standard genome sequencing and annotation.</title>
        <authorList>
            <consortium name="The Broad Institute Genomics Platform"/>
            <consortium name="The Broad Institute Genome Sequencing Center for Infectious Disease"/>
            <person name="Wu L."/>
            <person name="Ma J."/>
        </authorList>
    </citation>
    <scope>NUCLEOTIDE SEQUENCE [LARGE SCALE GENOMIC DNA]</scope>
    <source>
        <strain evidence="2">JCM 13850</strain>
    </source>
</reference>
<dbReference type="Proteomes" id="UP001501020">
    <property type="component" value="Unassembled WGS sequence"/>
</dbReference>
<gene>
    <name evidence="1" type="ORF">GCM10009727_19630</name>
</gene>
<sequence length="373" mass="40543">MLLLHSLRHLDEDSYALLTRLQASAPRAVDTVLTYPSVGVRTQDALLGNREGERGGTAMLGALTAAAAIRAGIACTVNVPVSNGTAFLPSLGLLYAPGADSVRFECGAREHEKEPGWHPIRTLQAEQKRLRLELALDDIDPYRSPDVPSLRARIPLAELAIWEKLLREAWILLVSAHPAAAVESAAMLRVLVPMRPASGGEQTSATFYDSLGAVGTSLPPDALSFAVTLVHEMQHTKLTALLDLLPLTMPDGEERYYAPWREDPRPLSGLLQGAYAHLGIAAFWSRQRLVEQGDSRDRAHLEFARWRAGATRAARIIAGSGRLTPAGVRFVDEMLDALDGLDAQPVPDAAGRAAAAAGERHLRRWRERFGTSR</sequence>
<name>A0ABP5KDF1_9ACTN</name>
<proteinExistence type="predicted"/>